<evidence type="ECO:0008006" key="14">
    <source>
        <dbReference type="Google" id="ProtNLM"/>
    </source>
</evidence>
<evidence type="ECO:0000256" key="10">
    <source>
        <dbReference type="ARBA" id="ARBA00023157"/>
    </source>
</evidence>
<evidence type="ECO:0000256" key="4">
    <source>
        <dbReference type="ARBA" id="ARBA00022723"/>
    </source>
</evidence>
<evidence type="ECO:0000256" key="6">
    <source>
        <dbReference type="ARBA" id="ARBA00023002"/>
    </source>
</evidence>
<keyword evidence="9 12" id="KW-0472">Membrane</keyword>
<dbReference type="GO" id="GO:0006784">
    <property type="term" value="P:heme A biosynthetic process"/>
    <property type="evidence" value="ECO:0007669"/>
    <property type="project" value="InterPro"/>
</dbReference>
<feature type="transmembrane region" description="Helical" evidence="12">
    <location>
        <begin position="247"/>
        <end position="265"/>
    </location>
</feature>
<protein>
    <recommendedName>
        <fullName evidence="14">Cytochrome oxidase assembly protein</fullName>
    </recommendedName>
</protein>
<reference evidence="13" key="1">
    <citation type="submission" date="2018-05" db="EMBL/GenBank/DDBJ databases">
        <authorList>
            <person name="Lanie J.A."/>
            <person name="Ng W.-L."/>
            <person name="Kazmierczak K.M."/>
            <person name="Andrzejewski T.M."/>
            <person name="Davidsen T.M."/>
            <person name="Wayne K.J."/>
            <person name="Tettelin H."/>
            <person name="Glass J.I."/>
            <person name="Rusch D."/>
            <person name="Podicherti R."/>
            <person name="Tsui H.-C.T."/>
            <person name="Winkler M.E."/>
        </authorList>
    </citation>
    <scope>NUCLEOTIDE SEQUENCE</scope>
</reference>
<evidence type="ECO:0000256" key="9">
    <source>
        <dbReference type="ARBA" id="ARBA00023136"/>
    </source>
</evidence>
<keyword evidence="4" id="KW-0479">Metal-binding</keyword>
<dbReference type="GO" id="GO:0016491">
    <property type="term" value="F:oxidoreductase activity"/>
    <property type="evidence" value="ECO:0007669"/>
    <property type="project" value="UniProtKB-KW"/>
</dbReference>
<organism evidence="13">
    <name type="scientific">marine metagenome</name>
    <dbReference type="NCBI Taxonomy" id="408172"/>
    <lineage>
        <taxon>unclassified sequences</taxon>
        <taxon>metagenomes</taxon>
        <taxon>ecological metagenomes</taxon>
    </lineage>
</organism>
<feature type="non-terminal residue" evidence="13">
    <location>
        <position position="305"/>
    </location>
</feature>
<feature type="transmembrane region" description="Helical" evidence="12">
    <location>
        <begin position="174"/>
        <end position="195"/>
    </location>
</feature>
<accession>A0A382KG74</accession>
<evidence type="ECO:0000256" key="5">
    <source>
        <dbReference type="ARBA" id="ARBA00022989"/>
    </source>
</evidence>
<keyword evidence="3 12" id="KW-0812">Transmembrane</keyword>
<evidence type="ECO:0000256" key="7">
    <source>
        <dbReference type="ARBA" id="ARBA00023004"/>
    </source>
</evidence>
<evidence type="ECO:0000256" key="12">
    <source>
        <dbReference type="SAM" id="Phobius"/>
    </source>
</evidence>
<comment type="pathway">
    <text evidence="11">Porphyrin-containing compound metabolism.</text>
</comment>
<feature type="transmembrane region" description="Helical" evidence="12">
    <location>
        <begin position="105"/>
        <end position="123"/>
    </location>
</feature>
<dbReference type="PANTHER" id="PTHR35457">
    <property type="entry name" value="HEME A SYNTHASE"/>
    <property type="match status" value="1"/>
</dbReference>
<dbReference type="EMBL" id="UINC01079935">
    <property type="protein sequence ID" value="SVC22413.1"/>
    <property type="molecule type" value="Genomic_DNA"/>
</dbReference>
<proteinExistence type="predicted"/>
<name>A0A382KG74_9ZZZZ</name>
<dbReference type="GO" id="GO:0016020">
    <property type="term" value="C:membrane"/>
    <property type="evidence" value="ECO:0007669"/>
    <property type="project" value="UniProtKB-SubCell"/>
</dbReference>
<feature type="transmembrane region" description="Helical" evidence="12">
    <location>
        <begin position="74"/>
        <end position="93"/>
    </location>
</feature>
<dbReference type="InterPro" id="IPR003780">
    <property type="entry name" value="COX15/CtaA_fam"/>
</dbReference>
<keyword evidence="10" id="KW-1015">Disulfide bond</keyword>
<sequence length="305" mass="34313">MLIRRATFFSGCFAFVVVALGAWTRLADAGLGCPDWPGCYGFTTLPINPEEIDLANSRFPDSPYELAKAIPEVVHRYFAATLGLFILSIATVVKLDSSYKPNIKTLSMVLLIWVLVQGAFGYLTVSLKLWPQIVSLHLLFGFITTTMLWLLYFKFVDQDANLTDKWRFSTKLRSLISFASVLVFLQIFLGAWTSANYAAFSCTDFPFCQGKIFPKMDFFGGFNFFQDIGPNYLGGQIDLESRTAIHFTHRIGALIVTLFLSFLAWKIYKDNYKRVSLILMGLLLVQILLGVSNIIFQLPLLIAVA</sequence>
<evidence type="ECO:0000256" key="11">
    <source>
        <dbReference type="ARBA" id="ARBA00023444"/>
    </source>
</evidence>
<keyword evidence="8" id="KW-0350">Heme biosynthesis</keyword>
<evidence type="ECO:0000313" key="13">
    <source>
        <dbReference type="EMBL" id="SVC22413.1"/>
    </source>
</evidence>
<gene>
    <name evidence="13" type="ORF">METZ01_LOCUS275267</name>
</gene>
<dbReference type="InterPro" id="IPR050450">
    <property type="entry name" value="COX15/CtaA_HemeA_synthase"/>
</dbReference>
<evidence type="ECO:0000256" key="8">
    <source>
        <dbReference type="ARBA" id="ARBA00023133"/>
    </source>
</evidence>
<dbReference type="Pfam" id="PF02628">
    <property type="entry name" value="COX15-CtaA"/>
    <property type="match status" value="1"/>
</dbReference>
<dbReference type="GO" id="GO:0046872">
    <property type="term" value="F:metal ion binding"/>
    <property type="evidence" value="ECO:0007669"/>
    <property type="project" value="UniProtKB-KW"/>
</dbReference>
<keyword evidence="5 12" id="KW-1133">Transmembrane helix</keyword>
<evidence type="ECO:0000256" key="2">
    <source>
        <dbReference type="ARBA" id="ARBA00022475"/>
    </source>
</evidence>
<feature type="transmembrane region" description="Helical" evidence="12">
    <location>
        <begin position="277"/>
        <end position="302"/>
    </location>
</feature>
<dbReference type="PANTHER" id="PTHR35457:SF1">
    <property type="entry name" value="HEME A SYNTHASE"/>
    <property type="match status" value="1"/>
</dbReference>
<keyword evidence="2" id="KW-1003">Cell membrane</keyword>
<dbReference type="AlphaFoldDB" id="A0A382KG74"/>
<keyword evidence="7" id="KW-0408">Iron</keyword>
<evidence type="ECO:0000256" key="1">
    <source>
        <dbReference type="ARBA" id="ARBA00004141"/>
    </source>
</evidence>
<keyword evidence="6" id="KW-0560">Oxidoreductase</keyword>
<comment type="subcellular location">
    <subcellularLocation>
        <location evidence="1">Membrane</location>
        <topology evidence="1">Multi-pass membrane protein</topology>
    </subcellularLocation>
</comment>
<feature type="transmembrane region" description="Helical" evidence="12">
    <location>
        <begin position="129"/>
        <end position="153"/>
    </location>
</feature>
<evidence type="ECO:0000256" key="3">
    <source>
        <dbReference type="ARBA" id="ARBA00022692"/>
    </source>
</evidence>